<feature type="transmembrane region" description="Helical" evidence="7">
    <location>
        <begin position="119"/>
        <end position="139"/>
    </location>
</feature>
<dbReference type="EMBL" id="QZAA01000040">
    <property type="protein sequence ID" value="RQD78053.1"/>
    <property type="molecule type" value="Genomic_DNA"/>
</dbReference>
<accession>A0A424YI82</accession>
<comment type="similarity">
    <text evidence="2">Belongs to the UPF0718 family.</text>
</comment>
<dbReference type="Pfam" id="PF03773">
    <property type="entry name" value="ArsP_1"/>
    <property type="match status" value="1"/>
</dbReference>
<dbReference type="InterPro" id="IPR005524">
    <property type="entry name" value="DUF318"/>
</dbReference>
<feature type="transmembrane region" description="Helical" evidence="7">
    <location>
        <begin position="85"/>
        <end position="107"/>
    </location>
</feature>
<dbReference type="GO" id="GO:0005886">
    <property type="term" value="C:plasma membrane"/>
    <property type="evidence" value="ECO:0007669"/>
    <property type="project" value="UniProtKB-SubCell"/>
</dbReference>
<name>A0A424YI82_9FIRM</name>
<feature type="transmembrane region" description="Helical" evidence="7">
    <location>
        <begin position="12"/>
        <end position="35"/>
    </location>
</feature>
<feature type="transmembrane region" description="Helical" evidence="7">
    <location>
        <begin position="218"/>
        <end position="239"/>
    </location>
</feature>
<feature type="transmembrane region" description="Helical" evidence="7">
    <location>
        <begin position="56"/>
        <end position="79"/>
    </location>
</feature>
<keyword evidence="5 7" id="KW-1133">Transmembrane helix</keyword>
<dbReference type="Proteomes" id="UP000285138">
    <property type="component" value="Unassembled WGS sequence"/>
</dbReference>
<gene>
    <name evidence="8" type="ORF">D5R97_01085</name>
</gene>
<sequence length="345" mass="37112">MLTSGFLELLDYLSAHVLTCLIPAFFIAGGIAVFVSSASILKYFGPQTKKYISYSVGSVSGIVLAVCSCTILPLFAGIFKKGAGLGPAITFLYAGPAINLLAIVLTARRLGWELGLGRALGAIVFAIVIGVIMSLIFFKEERDKKASFMNLPQPEGGKTGLQMLAYFGVLVAILLFGTADIPTWSKVAILIALLNSLAIILFRWYSREEVVDWLRETYSLVKLIFPILLVGVFVAGALGEIIPPEWISGYVGENTFQANFLASLFGSLMYFSTLTEVPILEMLRGLGMSNGPSLSLLLAGPAISLPNMLAIRNIMGTKKTAVFIMLVVIMASITGMIFGNLFPDI</sequence>
<evidence type="ECO:0000256" key="5">
    <source>
        <dbReference type="ARBA" id="ARBA00022989"/>
    </source>
</evidence>
<evidence type="ECO:0000256" key="4">
    <source>
        <dbReference type="ARBA" id="ARBA00022692"/>
    </source>
</evidence>
<comment type="caution">
    <text evidence="8">The sequence shown here is derived from an EMBL/GenBank/DDBJ whole genome shotgun (WGS) entry which is preliminary data.</text>
</comment>
<feature type="transmembrane region" description="Helical" evidence="7">
    <location>
        <begin position="159"/>
        <end position="176"/>
    </location>
</feature>
<evidence type="ECO:0000313" key="9">
    <source>
        <dbReference type="Proteomes" id="UP000285138"/>
    </source>
</evidence>
<evidence type="ECO:0000313" key="8">
    <source>
        <dbReference type="EMBL" id="RQD78053.1"/>
    </source>
</evidence>
<keyword evidence="4 7" id="KW-0812">Transmembrane</keyword>
<feature type="transmembrane region" description="Helical" evidence="7">
    <location>
        <begin position="260"/>
        <end position="280"/>
    </location>
</feature>
<comment type="subcellular location">
    <subcellularLocation>
        <location evidence="1">Cell membrane</location>
        <topology evidence="1">Multi-pass membrane protein</topology>
    </subcellularLocation>
</comment>
<dbReference type="PANTHER" id="PTHR43299">
    <property type="entry name" value="UPF0718 PROTEIN YRAQ"/>
    <property type="match status" value="1"/>
</dbReference>
<evidence type="ECO:0000256" key="2">
    <source>
        <dbReference type="ARBA" id="ARBA00006386"/>
    </source>
</evidence>
<reference evidence="8 9" key="1">
    <citation type="submission" date="2018-08" db="EMBL/GenBank/DDBJ databases">
        <title>The metabolism and importance of syntrophic acetate oxidation coupled to methane or sulfide production in haloalkaline environments.</title>
        <authorList>
            <person name="Timmers P.H.A."/>
            <person name="Vavourakis C.D."/>
            <person name="Sorokin D.Y."/>
            <person name="Sinninghe Damste J.S."/>
            <person name="Muyzer G."/>
            <person name="Stams A.J.M."/>
            <person name="Plugge C.M."/>
        </authorList>
    </citation>
    <scope>NUCLEOTIDE SEQUENCE [LARGE SCALE GENOMIC DNA]</scope>
    <source>
        <strain evidence="8">MSAO_Bac1</strain>
    </source>
</reference>
<protein>
    <submittedName>
        <fullName evidence="8">Permease</fullName>
    </submittedName>
</protein>
<dbReference type="AlphaFoldDB" id="A0A424YI82"/>
<evidence type="ECO:0000256" key="7">
    <source>
        <dbReference type="SAM" id="Phobius"/>
    </source>
</evidence>
<feature type="transmembrane region" description="Helical" evidence="7">
    <location>
        <begin position="188"/>
        <end position="206"/>
    </location>
</feature>
<evidence type="ECO:0000256" key="1">
    <source>
        <dbReference type="ARBA" id="ARBA00004651"/>
    </source>
</evidence>
<feature type="transmembrane region" description="Helical" evidence="7">
    <location>
        <begin position="322"/>
        <end position="342"/>
    </location>
</feature>
<feature type="transmembrane region" description="Helical" evidence="7">
    <location>
        <begin position="292"/>
        <end position="310"/>
    </location>
</feature>
<evidence type="ECO:0000256" key="6">
    <source>
        <dbReference type="ARBA" id="ARBA00023136"/>
    </source>
</evidence>
<keyword evidence="6 7" id="KW-0472">Membrane</keyword>
<organism evidence="8 9">
    <name type="scientific">Candidatus Syntrophonatronum acetioxidans</name>
    <dbReference type="NCBI Taxonomy" id="1795816"/>
    <lineage>
        <taxon>Bacteria</taxon>
        <taxon>Bacillati</taxon>
        <taxon>Bacillota</taxon>
        <taxon>Clostridia</taxon>
        <taxon>Eubacteriales</taxon>
        <taxon>Syntrophomonadaceae</taxon>
        <taxon>Candidatus Syntrophonatronum</taxon>
    </lineage>
</organism>
<proteinExistence type="inferred from homology"/>
<dbReference type="PANTHER" id="PTHR43299:SF1">
    <property type="entry name" value="UPF0718 PROTEIN YRAQ"/>
    <property type="match status" value="1"/>
</dbReference>
<keyword evidence="3" id="KW-1003">Cell membrane</keyword>
<evidence type="ECO:0000256" key="3">
    <source>
        <dbReference type="ARBA" id="ARBA00022475"/>
    </source>
</evidence>